<dbReference type="Pfam" id="PF08265">
    <property type="entry name" value="YL1_C"/>
    <property type="match status" value="1"/>
</dbReference>
<accession>A0A6P4ZVU6</accession>
<evidence type="ECO:0000313" key="7">
    <source>
        <dbReference type="Proteomes" id="UP000515135"/>
    </source>
</evidence>
<evidence type="ECO:0000256" key="1">
    <source>
        <dbReference type="ARBA" id="ARBA00004123"/>
    </source>
</evidence>
<evidence type="ECO:0000259" key="6">
    <source>
        <dbReference type="SMART" id="SM00993"/>
    </source>
</evidence>
<evidence type="ECO:0000256" key="2">
    <source>
        <dbReference type="ARBA" id="ARBA00023015"/>
    </source>
</evidence>
<dbReference type="GeneID" id="109478051"/>
<dbReference type="Proteomes" id="UP000515135">
    <property type="component" value="Unplaced"/>
</dbReference>
<dbReference type="KEGG" id="bbel:109478051"/>
<organism evidence="7 8">
    <name type="scientific">Branchiostoma belcheri</name>
    <name type="common">Amphioxus</name>
    <dbReference type="NCBI Taxonomy" id="7741"/>
    <lineage>
        <taxon>Eukaryota</taxon>
        <taxon>Metazoa</taxon>
        <taxon>Chordata</taxon>
        <taxon>Cephalochordata</taxon>
        <taxon>Leptocardii</taxon>
        <taxon>Amphioxiformes</taxon>
        <taxon>Branchiostomatidae</taxon>
        <taxon>Branchiostoma</taxon>
    </lineage>
</organism>
<dbReference type="SMART" id="SM00993">
    <property type="entry name" value="YL1_C"/>
    <property type="match status" value="1"/>
</dbReference>
<sequence>MASPVGNSRSRRPTKRPNSPAAATAGGKRRRPGTPSAAAAPAPEAPEAAAVTQNPTTAAAAPEASPVKKFVFKDQNFVHSGKGGVSAGKKTKTWKNLKQILAMERTLPWKPEDPTYSSLDGPPSFKPSKKYSDLSGLPASYTDPHTKIRYANTDEFSRIRMLPSDIVTGYLALRRANTPVP</sequence>
<dbReference type="PANTHER" id="PTHR31200:SF1">
    <property type="entry name" value="INO80 COMPLEX SUBUNIT C"/>
    <property type="match status" value="1"/>
</dbReference>
<evidence type="ECO:0000313" key="8">
    <source>
        <dbReference type="RefSeq" id="XP_019635067.1"/>
    </source>
</evidence>
<feature type="compositionally biased region" description="Low complexity" evidence="5">
    <location>
        <begin position="37"/>
        <end position="64"/>
    </location>
</feature>
<dbReference type="GO" id="GO:0006338">
    <property type="term" value="P:chromatin remodeling"/>
    <property type="evidence" value="ECO:0007669"/>
    <property type="project" value="InterPro"/>
</dbReference>
<gene>
    <name evidence="8" type="primary">LOC109478051</name>
</gene>
<proteinExistence type="predicted"/>
<feature type="region of interest" description="Disordered" evidence="5">
    <location>
        <begin position="109"/>
        <end position="144"/>
    </location>
</feature>
<name>A0A6P4ZVU6_BRABE</name>
<dbReference type="AlphaFoldDB" id="A0A6P4ZVU6"/>
<dbReference type="RefSeq" id="XP_019635067.1">
    <property type="nucleotide sequence ID" value="XM_019779508.1"/>
</dbReference>
<feature type="region of interest" description="Disordered" evidence="5">
    <location>
        <begin position="1"/>
        <end position="64"/>
    </location>
</feature>
<keyword evidence="3" id="KW-0804">Transcription</keyword>
<feature type="domain" description="Vps72/YL1 C-terminal" evidence="6">
    <location>
        <begin position="130"/>
        <end position="159"/>
    </location>
</feature>
<keyword evidence="4" id="KW-0539">Nucleus</keyword>
<comment type="subcellular location">
    <subcellularLocation>
        <location evidence="1">Nucleus</location>
    </subcellularLocation>
</comment>
<evidence type="ECO:0000256" key="3">
    <source>
        <dbReference type="ARBA" id="ARBA00023163"/>
    </source>
</evidence>
<dbReference type="GO" id="GO:0031011">
    <property type="term" value="C:Ino80 complex"/>
    <property type="evidence" value="ECO:0007669"/>
    <property type="project" value="InterPro"/>
</dbReference>
<protein>
    <submittedName>
        <fullName evidence="8">INO80 complex subunit C-like</fullName>
    </submittedName>
</protein>
<reference evidence="8" key="1">
    <citation type="submission" date="2025-08" db="UniProtKB">
        <authorList>
            <consortium name="RefSeq"/>
        </authorList>
    </citation>
    <scope>IDENTIFICATION</scope>
    <source>
        <tissue evidence="8">Gonad</tissue>
    </source>
</reference>
<keyword evidence="7" id="KW-1185">Reference proteome</keyword>
<dbReference type="OrthoDB" id="49520at2759"/>
<evidence type="ECO:0000256" key="4">
    <source>
        <dbReference type="ARBA" id="ARBA00023242"/>
    </source>
</evidence>
<dbReference type="PANTHER" id="PTHR31200">
    <property type="entry name" value="INO80 COMPLEX SUBUNIT C"/>
    <property type="match status" value="1"/>
</dbReference>
<dbReference type="InterPro" id="IPR013272">
    <property type="entry name" value="Vps72/YL1_C"/>
</dbReference>
<keyword evidence="2" id="KW-0805">Transcription regulation</keyword>
<evidence type="ECO:0000256" key="5">
    <source>
        <dbReference type="SAM" id="MobiDB-lite"/>
    </source>
</evidence>
<dbReference type="InterPro" id="IPR029525">
    <property type="entry name" value="INO80C/Ies6"/>
</dbReference>